<keyword evidence="1" id="KW-1133">Transmembrane helix</keyword>
<evidence type="ECO:0000259" key="2">
    <source>
        <dbReference type="Pfam" id="PF13472"/>
    </source>
</evidence>
<dbReference type="EMBL" id="FODJ01000005">
    <property type="protein sequence ID" value="SEO21940.1"/>
    <property type="molecule type" value="Genomic_DNA"/>
</dbReference>
<evidence type="ECO:0000313" key="3">
    <source>
        <dbReference type="EMBL" id="SEO21940.1"/>
    </source>
</evidence>
<feature type="transmembrane region" description="Helical" evidence="1">
    <location>
        <begin position="20"/>
        <end position="39"/>
    </location>
</feature>
<accession>A0A1H8MXD9</accession>
<dbReference type="InterPro" id="IPR051532">
    <property type="entry name" value="Ester_Hydrolysis_Enzymes"/>
</dbReference>
<dbReference type="Gene3D" id="3.40.50.1110">
    <property type="entry name" value="SGNH hydrolase"/>
    <property type="match status" value="1"/>
</dbReference>
<dbReference type="GO" id="GO:0004622">
    <property type="term" value="F:phosphatidylcholine lysophospholipase activity"/>
    <property type="evidence" value="ECO:0007669"/>
    <property type="project" value="TreeGrafter"/>
</dbReference>
<keyword evidence="1" id="KW-0812">Transmembrane</keyword>
<dbReference type="AlphaFoldDB" id="A0A1H8MXD9"/>
<gene>
    <name evidence="3" type="ORF">SAMN04488134_10536</name>
</gene>
<dbReference type="STRING" id="872970.SAMN04488134_10536"/>
<feature type="domain" description="SGNH hydrolase-type esterase" evidence="2">
    <location>
        <begin position="102"/>
        <end position="292"/>
    </location>
</feature>
<reference evidence="3 4" key="1">
    <citation type="submission" date="2016-10" db="EMBL/GenBank/DDBJ databases">
        <authorList>
            <person name="de Groot N.N."/>
        </authorList>
    </citation>
    <scope>NUCLEOTIDE SEQUENCE [LARGE SCALE GENOMIC DNA]</scope>
    <source>
        <strain evidence="3 4">CGMCC 1.10434</strain>
    </source>
</reference>
<dbReference type="Pfam" id="PF13472">
    <property type="entry name" value="Lipase_GDSL_2"/>
    <property type="match status" value="1"/>
</dbReference>
<name>A0A1H8MXD9_9BACI</name>
<dbReference type="Proteomes" id="UP000199300">
    <property type="component" value="Unassembled WGS sequence"/>
</dbReference>
<evidence type="ECO:0000313" key="4">
    <source>
        <dbReference type="Proteomes" id="UP000199300"/>
    </source>
</evidence>
<dbReference type="PANTHER" id="PTHR30383:SF27">
    <property type="entry name" value="SPORE GERMINATION LIPASE LIPC"/>
    <property type="match status" value="1"/>
</dbReference>
<keyword evidence="1" id="KW-0472">Membrane</keyword>
<dbReference type="InterPro" id="IPR036514">
    <property type="entry name" value="SGNH_hydro_sf"/>
</dbReference>
<evidence type="ECO:0000256" key="1">
    <source>
        <dbReference type="SAM" id="Phobius"/>
    </source>
</evidence>
<proteinExistence type="predicted"/>
<dbReference type="CDD" id="cd04506">
    <property type="entry name" value="SGNH_hydrolase_YpmR_like"/>
    <property type="match status" value="1"/>
</dbReference>
<keyword evidence="4" id="KW-1185">Reference proteome</keyword>
<protein>
    <submittedName>
        <fullName evidence="3">Lysophospholipase L1</fullName>
    </submittedName>
</protein>
<dbReference type="InterPro" id="IPR013830">
    <property type="entry name" value="SGNH_hydro"/>
</dbReference>
<sequence length="325" mass="37338">MSTQTNFEWVFTMTRQKRKLFITIILIIAGLIGLVIFIFRPNPLHQTTTIEPDGDRIDDLIEQVENMDEEVQTATNDLSQNLKDAVEQTLTIFTRTDYRITALGDSLTQGVGDESNGNGYIGVLERRLSDHDYRVRFDNFGRRGNRTDQLLTRLDEENSIKRSVERADIVLITIGANDIMRIVRENFLDLNEDAFDLERTSYEERLTDIFEKLNEFNPDAEIFLIGFFNPFEGYFNEVAALEDILISWNQTSEAVAESYLNGHYISIRDLFQLEQINLLADDNFHPNATGYSLMGARVLNEIIPTLEQLSMEQEENVEGNNASLE</sequence>
<dbReference type="PANTHER" id="PTHR30383">
    <property type="entry name" value="THIOESTERASE 1/PROTEASE 1/LYSOPHOSPHOLIPASE L1"/>
    <property type="match status" value="1"/>
</dbReference>
<dbReference type="SUPFAM" id="SSF52266">
    <property type="entry name" value="SGNH hydrolase"/>
    <property type="match status" value="1"/>
</dbReference>
<organism evidence="3 4">
    <name type="scientific">Amphibacillus marinus</name>
    <dbReference type="NCBI Taxonomy" id="872970"/>
    <lineage>
        <taxon>Bacteria</taxon>
        <taxon>Bacillati</taxon>
        <taxon>Bacillota</taxon>
        <taxon>Bacilli</taxon>
        <taxon>Bacillales</taxon>
        <taxon>Bacillaceae</taxon>
        <taxon>Amphibacillus</taxon>
    </lineage>
</organism>